<protein>
    <submittedName>
        <fullName evidence="1">Uncharacterized protein</fullName>
    </submittedName>
</protein>
<dbReference type="InParanoid" id="L9LE88"/>
<dbReference type="EMBL" id="KB320374">
    <property type="protein sequence ID" value="ELW73009.1"/>
    <property type="molecule type" value="Genomic_DNA"/>
</dbReference>
<organism evidence="1 2">
    <name type="scientific">Tupaia chinensis</name>
    <name type="common">Chinese tree shrew</name>
    <name type="synonym">Tupaia belangeri chinensis</name>
    <dbReference type="NCBI Taxonomy" id="246437"/>
    <lineage>
        <taxon>Eukaryota</taxon>
        <taxon>Metazoa</taxon>
        <taxon>Chordata</taxon>
        <taxon>Craniata</taxon>
        <taxon>Vertebrata</taxon>
        <taxon>Euteleostomi</taxon>
        <taxon>Mammalia</taxon>
        <taxon>Eutheria</taxon>
        <taxon>Euarchontoglires</taxon>
        <taxon>Scandentia</taxon>
        <taxon>Tupaiidae</taxon>
        <taxon>Tupaia</taxon>
    </lineage>
</organism>
<gene>
    <name evidence="1" type="ORF">TREES_T100004904</name>
</gene>
<name>L9LE88_TUPCH</name>
<evidence type="ECO:0000313" key="1">
    <source>
        <dbReference type="EMBL" id="ELW73009.1"/>
    </source>
</evidence>
<reference evidence="2" key="1">
    <citation type="submission" date="2012-07" db="EMBL/GenBank/DDBJ databases">
        <title>Genome of the Chinese tree shrew, a rising model animal genetically related to primates.</title>
        <authorList>
            <person name="Zhang G."/>
            <person name="Fan Y."/>
            <person name="Yao Y."/>
            <person name="Huang Z."/>
        </authorList>
    </citation>
    <scope>NUCLEOTIDE SEQUENCE [LARGE SCALE GENOMIC DNA]</scope>
</reference>
<reference evidence="2" key="2">
    <citation type="journal article" date="2013" name="Nat. Commun.">
        <title>Genome of the Chinese tree shrew.</title>
        <authorList>
            <person name="Fan Y."/>
            <person name="Huang Z.Y."/>
            <person name="Cao C.C."/>
            <person name="Chen C.S."/>
            <person name="Chen Y.X."/>
            <person name="Fan D.D."/>
            <person name="He J."/>
            <person name="Hou H.L."/>
            <person name="Hu L."/>
            <person name="Hu X.T."/>
            <person name="Jiang X.T."/>
            <person name="Lai R."/>
            <person name="Lang Y.S."/>
            <person name="Liang B."/>
            <person name="Liao S.G."/>
            <person name="Mu D."/>
            <person name="Ma Y.Y."/>
            <person name="Niu Y.Y."/>
            <person name="Sun X.Q."/>
            <person name="Xia J.Q."/>
            <person name="Xiao J."/>
            <person name="Xiong Z.Q."/>
            <person name="Xu L."/>
            <person name="Yang L."/>
            <person name="Zhang Y."/>
            <person name="Zhao W."/>
            <person name="Zhao X.D."/>
            <person name="Zheng Y.T."/>
            <person name="Zhou J.M."/>
            <person name="Zhu Y.B."/>
            <person name="Zhang G.J."/>
            <person name="Wang J."/>
            <person name="Yao Y.G."/>
        </authorList>
    </citation>
    <scope>NUCLEOTIDE SEQUENCE [LARGE SCALE GENOMIC DNA]</scope>
</reference>
<proteinExistence type="predicted"/>
<dbReference type="Proteomes" id="UP000011518">
    <property type="component" value="Unassembled WGS sequence"/>
</dbReference>
<evidence type="ECO:0000313" key="2">
    <source>
        <dbReference type="Proteomes" id="UP000011518"/>
    </source>
</evidence>
<keyword evidence="2" id="KW-1185">Reference proteome</keyword>
<dbReference type="AlphaFoldDB" id="L9LE88"/>
<accession>L9LE88</accession>
<sequence length="134" mass="14276">MPALLRKRAPVTIPDVHQSSPPLGDVHEHAAVSSVNTLALDGKRTLLDVHLPGSLSLLRGPSGAPRLPSLRPSLPFLFSWKLTCPRGLGFYPKGGSTLTLAADFQRLPGFIADARSARSCGTCPCERDPAELSQ</sequence>